<protein>
    <submittedName>
        <fullName evidence="1">Uncharacterized protein</fullName>
    </submittedName>
</protein>
<sequence>MGNSLTPHQQKAHNPQPCTFKNISQDLPPIICPPAALVQLVALSPTCSKPPHVSNHRRSICFVVIKDSICEAYGRYASDYAKICSRSVQHSVALWMQKLRKADGLQCFGSCPCAGRVAAPST</sequence>
<organism evidence="1">
    <name type="scientific">Eutreptiella gymnastica</name>
    <dbReference type="NCBI Taxonomy" id="73025"/>
    <lineage>
        <taxon>Eukaryota</taxon>
        <taxon>Discoba</taxon>
        <taxon>Euglenozoa</taxon>
        <taxon>Euglenida</taxon>
        <taxon>Spirocuta</taxon>
        <taxon>Euglenophyceae</taxon>
        <taxon>Eutreptiales</taxon>
        <taxon>Eutreptiaceae</taxon>
        <taxon>Eutreptiella</taxon>
    </lineage>
</organism>
<proteinExistence type="predicted"/>
<evidence type="ECO:0000313" key="1">
    <source>
        <dbReference type="EMBL" id="CAE0822687.1"/>
    </source>
</evidence>
<dbReference type="AlphaFoldDB" id="A0A7S4G1Z9"/>
<name>A0A7S4G1Z9_9EUGL</name>
<reference evidence="1" key="1">
    <citation type="submission" date="2021-01" db="EMBL/GenBank/DDBJ databases">
        <authorList>
            <person name="Corre E."/>
            <person name="Pelletier E."/>
            <person name="Niang G."/>
            <person name="Scheremetjew M."/>
            <person name="Finn R."/>
            <person name="Kale V."/>
            <person name="Holt S."/>
            <person name="Cochrane G."/>
            <person name="Meng A."/>
            <person name="Brown T."/>
            <person name="Cohen L."/>
        </authorList>
    </citation>
    <scope>NUCLEOTIDE SEQUENCE</scope>
    <source>
        <strain evidence="1">CCMP1594</strain>
    </source>
</reference>
<gene>
    <name evidence="1" type="ORF">EGYM00163_LOCUS33888</name>
</gene>
<accession>A0A7S4G1Z9</accession>
<dbReference type="EMBL" id="HBJA01098032">
    <property type="protein sequence ID" value="CAE0822687.1"/>
    <property type="molecule type" value="Transcribed_RNA"/>
</dbReference>